<name>A0A0A8ZYM2_ARUDO</name>
<dbReference type="EMBL" id="GBRH01256040">
    <property type="protein sequence ID" value="JAD41855.1"/>
    <property type="molecule type" value="Transcribed_RNA"/>
</dbReference>
<reference evidence="1" key="1">
    <citation type="submission" date="2014-09" db="EMBL/GenBank/DDBJ databases">
        <authorList>
            <person name="Magalhaes I.L.F."/>
            <person name="Oliveira U."/>
            <person name="Santos F.R."/>
            <person name="Vidigal T.H.D.A."/>
            <person name="Brescovit A.D."/>
            <person name="Santos A.J."/>
        </authorList>
    </citation>
    <scope>NUCLEOTIDE SEQUENCE</scope>
    <source>
        <tissue evidence="1">Shoot tissue taken approximately 20 cm above the soil surface</tissue>
    </source>
</reference>
<proteinExistence type="predicted"/>
<evidence type="ECO:0000313" key="1">
    <source>
        <dbReference type="EMBL" id="JAD41855.1"/>
    </source>
</evidence>
<sequence>MESWFIFISVEHGLCARFMNFRIWKFHTCTCGAYKMFFVFNVFSLTS</sequence>
<reference evidence="1" key="2">
    <citation type="journal article" date="2015" name="Data Brief">
        <title>Shoot transcriptome of the giant reed, Arundo donax.</title>
        <authorList>
            <person name="Barrero R.A."/>
            <person name="Guerrero F.D."/>
            <person name="Moolhuijzen P."/>
            <person name="Goolsby J.A."/>
            <person name="Tidwell J."/>
            <person name="Bellgard S.E."/>
            <person name="Bellgard M.I."/>
        </authorList>
    </citation>
    <scope>NUCLEOTIDE SEQUENCE</scope>
    <source>
        <tissue evidence="1">Shoot tissue taken approximately 20 cm above the soil surface</tissue>
    </source>
</reference>
<accession>A0A0A8ZYM2</accession>
<protein>
    <submittedName>
        <fullName evidence="1">Uncharacterized protein</fullName>
    </submittedName>
</protein>
<dbReference type="AlphaFoldDB" id="A0A0A8ZYM2"/>
<organism evidence="1">
    <name type="scientific">Arundo donax</name>
    <name type="common">Giant reed</name>
    <name type="synonym">Donax arundinaceus</name>
    <dbReference type="NCBI Taxonomy" id="35708"/>
    <lineage>
        <taxon>Eukaryota</taxon>
        <taxon>Viridiplantae</taxon>
        <taxon>Streptophyta</taxon>
        <taxon>Embryophyta</taxon>
        <taxon>Tracheophyta</taxon>
        <taxon>Spermatophyta</taxon>
        <taxon>Magnoliopsida</taxon>
        <taxon>Liliopsida</taxon>
        <taxon>Poales</taxon>
        <taxon>Poaceae</taxon>
        <taxon>PACMAD clade</taxon>
        <taxon>Arundinoideae</taxon>
        <taxon>Arundineae</taxon>
        <taxon>Arundo</taxon>
    </lineage>
</organism>